<organism evidence="2 3">
    <name type="scientific">Candidatus Alistipes avicola</name>
    <dbReference type="NCBI Taxonomy" id="2838432"/>
    <lineage>
        <taxon>Bacteria</taxon>
        <taxon>Pseudomonadati</taxon>
        <taxon>Bacteroidota</taxon>
        <taxon>Bacteroidia</taxon>
        <taxon>Bacteroidales</taxon>
        <taxon>Rikenellaceae</taxon>
        <taxon>Alistipes</taxon>
    </lineage>
</organism>
<proteinExistence type="predicted"/>
<accession>A0A9D2RHQ4</accession>
<reference evidence="2" key="1">
    <citation type="journal article" date="2021" name="PeerJ">
        <title>Extensive microbial diversity within the chicken gut microbiome revealed by metagenomics and culture.</title>
        <authorList>
            <person name="Gilroy R."/>
            <person name="Ravi A."/>
            <person name="Getino M."/>
            <person name="Pursley I."/>
            <person name="Horton D.L."/>
            <person name="Alikhan N.F."/>
            <person name="Baker D."/>
            <person name="Gharbi K."/>
            <person name="Hall N."/>
            <person name="Watson M."/>
            <person name="Adriaenssens E.M."/>
            <person name="Foster-Nyarko E."/>
            <person name="Jarju S."/>
            <person name="Secka A."/>
            <person name="Antonio M."/>
            <person name="Oren A."/>
            <person name="Chaudhuri R.R."/>
            <person name="La Ragione R."/>
            <person name="Hildebrand F."/>
            <person name="Pallen M.J."/>
        </authorList>
    </citation>
    <scope>NUCLEOTIDE SEQUENCE</scope>
    <source>
        <strain evidence="2">CHK169-11906</strain>
    </source>
</reference>
<dbReference type="InterPro" id="IPR016181">
    <property type="entry name" value="Acyl_CoA_acyltransferase"/>
</dbReference>
<dbReference type="Pfam" id="PF13302">
    <property type="entry name" value="Acetyltransf_3"/>
    <property type="match status" value="1"/>
</dbReference>
<dbReference type="Proteomes" id="UP000824259">
    <property type="component" value="Unassembled WGS sequence"/>
</dbReference>
<sequence>MEVRHGRCRLRTVKPEDAELLLRWENDPSVWEVSGTTRPFTPEEIEQFIAEQQAGIEICGQLRLMIENDQDETVGAVDLFEFNPDKREAGVGILIHNPSHRRKGYAFEALVALASYAHTTLRLDRLWCNIFPENEASLSLFRRAGYKKADYIPQADSDWMSGRSILRFQKEL</sequence>
<dbReference type="PROSITE" id="PS51186">
    <property type="entry name" value="GNAT"/>
    <property type="match status" value="1"/>
</dbReference>
<dbReference type="GO" id="GO:0016747">
    <property type="term" value="F:acyltransferase activity, transferring groups other than amino-acyl groups"/>
    <property type="evidence" value="ECO:0007669"/>
    <property type="project" value="InterPro"/>
</dbReference>
<dbReference type="Gene3D" id="3.40.630.30">
    <property type="match status" value="1"/>
</dbReference>
<dbReference type="PANTHER" id="PTHR43415:SF3">
    <property type="entry name" value="GNAT-FAMILY ACETYLTRANSFERASE"/>
    <property type="match status" value="1"/>
</dbReference>
<feature type="domain" description="N-acetyltransferase" evidence="1">
    <location>
        <begin position="8"/>
        <end position="172"/>
    </location>
</feature>
<evidence type="ECO:0000259" key="1">
    <source>
        <dbReference type="PROSITE" id="PS51186"/>
    </source>
</evidence>
<dbReference type="InterPro" id="IPR000182">
    <property type="entry name" value="GNAT_dom"/>
</dbReference>
<dbReference type="CDD" id="cd04301">
    <property type="entry name" value="NAT_SF"/>
    <property type="match status" value="1"/>
</dbReference>
<evidence type="ECO:0000313" key="3">
    <source>
        <dbReference type="Proteomes" id="UP000824259"/>
    </source>
</evidence>
<gene>
    <name evidence="2" type="ORF">H9779_06325</name>
</gene>
<dbReference type="PANTHER" id="PTHR43415">
    <property type="entry name" value="SPERMIDINE N(1)-ACETYLTRANSFERASE"/>
    <property type="match status" value="1"/>
</dbReference>
<protein>
    <submittedName>
        <fullName evidence="2">GNAT family N-acetyltransferase</fullName>
    </submittedName>
</protein>
<dbReference type="AlphaFoldDB" id="A0A9D2RHQ4"/>
<name>A0A9D2RHQ4_9BACT</name>
<dbReference type="SUPFAM" id="SSF55729">
    <property type="entry name" value="Acyl-CoA N-acyltransferases (Nat)"/>
    <property type="match status" value="1"/>
</dbReference>
<reference evidence="2" key="2">
    <citation type="submission" date="2021-04" db="EMBL/GenBank/DDBJ databases">
        <authorList>
            <person name="Gilroy R."/>
        </authorList>
    </citation>
    <scope>NUCLEOTIDE SEQUENCE</scope>
    <source>
        <strain evidence="2">CHK169-11906</strain>
    </source>
</reference>
<evidence type="ECO:0000313" key="2">
    <source>
        <dbReference type="EMBL" id="HJA99196.1"/>
    </source>
</evidence>
<comment type="caution">
    <text evidence="2">The sequence shown here is derived from an EMBL/GenBank/DDBJ whole genome shotgun (WGS) entry which is preliminary data.</text>
</comment>
<dbReference type="EMBL" id="DWYR01000017">
    <property type="protein sequence ID" value="HJA99196.1"/>
    <property type="molecule type" value="Genomic_DNA"/>
</dbReference>